<dbReference type="Proteomes" id="UP000011513">
    <property type="component" value="Unassembled WGS sequence"/>
</dbReference>
<proteinExistence type="predicted"/>
<comment type="caution">
    <text evidence="1">The sequence shown here is derived from an EMBL/GenBank/DDBJ whole genome shotgun (WGS) entry which is preliminary data.</text>
</comment>
<reference evidence="1 2" key="1">
    <citation type="journal article" date="2014" name="PLoS Genet.">
        <title>Phylogenetically driven sequencing of extremely halophilic archaea reveals strategies for static and dynamic osmo-response.</title>
        <authorList>
            <person name="Becker E.A."/>
            <person name="Seitzer P.M."/>
            <person name="Tritt A."/>
            <person name="Larsen D."/>
            <person name="Krusor M."/>
            <person name="Yao A.I."/>
            <person name="Wu D."/>
            <person name="Madern D."/>
            <person name="Eisen J.A."/>
            <person name="Darling A.E."/>
            <person name="Facciotti M.T."/>
        </authorList>
    </citation>
    <scope>NUCLEOTIDE SEQUENCE [LARGE SCALE GENOMIC DNA]</scope>
    <source>
        <strain evidence="1 2">JCM 14848</strain>
    </source>
</reference>
<evidence type="ECO:0000313" key="1">
    <source>
        <dbReference type="EMBL" id="ELZ29004.1"/>
    </source>
</evidence>
<dbReference type="AlphaFoldDB" id="M0D4E3"/>
<accession>M0D4E3</accession>
<keyword evidence="2" id="KW-1185">Reference proteome</keyword>
<dbReference type="EMBL" id="AOIV01000035">
    <property type="protein sequence ID" value="ELZ29004.1"/>
    <property type="molecule type" value="Genomic_DNA"/>
</dbReference>
<evidence type="ECO:0000313" key="2">
    <source>
        <dbReference type="Proteomes" id="UP000011513"/>
    </source>
</evidence>
<organism evidence="1 2">
    <name type="scientific">Halogeometricum pallidum JCM 14848</name>
    <dbReference type="NCBI Taxonomy" id="1227487"/>
    <lineage>
        <taxon>Archaea</taxon>
        <taxon>Methanobacteriati</taxon>
        <taxon>Methanobacteriota</taxon>
        <taxon>Stenosarchaea group</taxon>
        <taxon>Halobacteria</taxon>
        <taxon>Halobacteriales</taxon>
        <taxon>Haloferacaceae</taxon>
        <taxon>Halogeometricum</taxon>
    </lineage>
</organism>
<dbReference type="eggNOG" id="ENOG502N5Y7">
    <property type="taxonomic scope" value="Archaea"/>
</dbReference>
<gene>
    <name evidence="1" type="ORF">C474_13919</name>
</gene>
<name>M0D4E3_HALPD</name>
<sequence>MDDITRDLGVFEPLELIDEKFIRVDGARLLIVEVASDNDEVDILVECDLDDSTEGFVRRSLQALSQ</sequence>
<protein>
    <submittedName>
        <fullName evidence="1">Uncharacterized protein</fullName>
    </submittedName>
</protein>
<dbReference type="InParanoid" id="M0D4E3"/>